<name>A0AAV6HC61_9TELE</name>
<dbReference type="PROSITE" id="PS50119">
    <property type="entry name" value="ZF_BBOX"/>
    <property type="match status" value="1"/>
</dbReference>
<dbReference type="InterPro" id="IPR017907">
    <property type="entry name" value="Znf_RING_CS"/>
</dbReference>
<protein>
    <recommendedName>
        <fullName evidence="10">E3 ubiquitin/ISG15 ligase TRIM25-like</fullName>
    </recommendedName>
</protein>
<dbReference type="InterPro" id="IPR001841">
    <property type="entry name" value="Znf_RING"/>
</dbReference>
<keyword evidence="2 4" id="KW-0863">Zinc-finger</keyword>
<keyword evidence="3" id="KW-0862">Zinc</keyword>
<dbReference type="CDD" id="cd19769">
    <property type="entry name" value="Bbox2_TRIM16-like"/>
    <property type="match status" value="1"/>
</dbReference>
<dbReference type="Pfam" id="PF00643">
    <property type="entry name" value="zf-B_box"/>
    <property type="match status" value="1"/>
</dbReference>
<proteinExistence type="predicted"/>
<dbReference type="SUPFAM" id="SSF57845">
    <property type="entry name" value="B-box zinc-binding domain"/>
    <property type="match status" value="1"/>
</dbReference>
<dbReference type="GO" id="GO:0008270">
    <property type="term" value="F:zinc ion binding"/>
    <property type="evidence" value="ECO:0007669"/>
    <property type="project" value="UniProtKB-KW"/>
</dbReference>
<evidence type="ECO:0000256" key="5">
    <source>
        <dbReference type="SAM" id="Coils"/>
    </source>
</evidence>
<feature type="coiled-coil region" evidence="5">
    <location>
        <begin position="263"/>
        <end position="297"/>
    </location>
</feature>
<reference evidence="8" key="1">
    <citation type="submission" date="2020-10" db="EMBL/GenBank/DDBJ databases">
        <title>Chromosome-scale genome assembly of the Allis shad, Alosa alosa.</title>
        <authorList>
            <person name="Margot Z."/>
            <person name="Christophe K."/>
            <person name="Cabau C."/>
            <person name="Louis A."/>
            <person name="Berthelot C."/>
            <person name="Parey E."/>
            <person name="Roest Crollius H."/>
            <person name="Montfort J."/>
            <person name="Robinson-Rechavi M."/>
            <person name="Bucao C."/>
            <person name="Bouchez O."/>
            <person name="Gislard M."/>
            <person name="Lluch J."/>
            <person name="Milhes M."/>
            <person name="Lampietro C."/>
            <person name="Lopez Roques C."/>
            <person name="Donnadieu C."/>
            <person name="Braasch I."/>
            <person name="Desvignes T."/>
            <person name="Postlethwait J."/>
            <person name="Bobe J."/>
            <person name="Guiguen Y."/>
        </authorList>
    </citation>
    <scope>NUCLEOTIDE SEQUENCE</scope>
    <source>
        <strain evidence="8">M-15738</strain>
        <tissue evidence="8">Blood</tissue>
    </source>
</reference>
<dbReference type="InterPro" id="IPR000315">
    <property type="entry name" value="Znf_B-box"/>
</dbReference>
<dbReference type="AlphaFoldDB" id="A0AAV6HC61"/>
<evidence type="ECO:0000256" key="1">
    <source>
        <dbReference type="ARBA" id="ARBA00022723"/>
    </source>
</evidence>
<feature type="domain" description="B box-type" evidence="7">
    <location>
        <begin position="150"/>
        <end position="190"/>
    </location>
</feature>
<evidence type="ECO:0008006" key="10">
    <source>
        <dbReference type="Google" id="ProtNLM"/>
    </source>
</evidence>
<dbReference type="Gene3D" id="3.30.160.60">
    <property type="entry name" value="Classic Zinc Finger"/>
    <property type="match status" value="1"/>
</dbReference>
<evidence type="ECO:0000256" key="4">
    <source>
        <dbReference type="PROSITE-ProRule" id="PRU00024"/>
    </source>
</evidence>
<organism evidence="8 9">
    <name type="scientific">Alosa alosa</name>
    <name type="common">allis shad</name>
    <dbReference type="NCBI Taxonomy" id="278164"/>
    <lineage>
        <taxon>Eukaryota</taxon>
        <taxon>Metazoa</taxon>
        <taxon>Chordata</taxon>
        <taxon>Craniata</taxon>
        <taxon>Vertebrata</taxon>
        <taxon>Euteleostomi</taxon>
        <taxon>Actinopterygii</taxon>
        <taxon>Neopterygii</taxon>
        <taxon>Teleostei</taxon>
        <taxon>Clupei</taxon>
        <taxon>Clupeiformes</taxon>
        <taxon>Clupeoidei</taxon>
        <taxon>Clupeidae</taxon>
        <taxon>Alosa</taxon>
    </lineage>
</organism>
<dbReference type="InterPro" id="IPR058030">
    <property type="entry name" value="TRIM8/14/16/25/29/45/65_CC"/>
</dbReference>
<dbReference type="InterPro" id="IPR013083">
    <property type="entry name" value="Znf_RING/FYVE/PHD"/>
</dbReference>
<dbReference type="EMBL" id="JADWDJ010000003">
    <property type="protein sequence ID" value="KAG5283061.1"/>
    <property type="molecule type" value="Genomic_DNA"/>
</dbReference>
<keyword evidence="9" id="KW-1185">Reference proteome</keyword>
<evidence type="ECO:0000256" key="3">
    <source>
        <dbReference type="ARBA" id="ARBA00022833"/>
    </source>
</evidence>
<dbReference type="SMART" id="SM00184">
    <property type="entry name" value="RING"/>
    <property type="match status" value="1"/>
</dbReference>
<dbReference type="Gene3D" id="3.30.40.10">
    <property type="entry name" value="Zinc/RING finger domain, C3HC4 (zinc finger)"/>
    <property type="match status" value="1"/>
</dbReference>
<evidence type="ECO:0000259" key="6">
    <source>
        <dbReference type="PROSITE" id="PS50089"/>
    </source>
</evidence>
<keyword evidence="1" id="KW-0479">Metal-binding</keyword>
<dbReference type="Pfam" id="PF15227">
    <property type="entry name" value="zf-C3HC4_4"/>
    <property type="match status" value="1"/>
</dbReference>
<dbReference type="Proteomes" id="UP000823561">
    <property type="component" value="Chromosome 3"/>
</dbReference>
<dbReference type="PROSITE" id="PS00518">
    <property type="entry name" value="ZF_RING_1"/>
    <property type="match status" value="1"/>
</dbReference>
<gene>
    <name evidence="8" type="ORF">AALO_G00037870</name>
</gene>
<evidence type="ECO:0000313" key="8">
    <source>
        <dbReference type="EMBL" id="KAG5283061.1"/>
    </source>
</evidence>
<keyword evidence="5" id="KW-0175">Coiled coil</keyword>
<dbReference type="PANTHER" id="PTHR25465:SF14">
    <property type="entry name" value="E3 UBIQUITIN-PROTEIN LIGASE TRIM65"/>
    <property type="match status" value="1"/>
</dbReference>
<dbReference type="PANTHER" id="PTHR25465">
    <property type="entry name" value="B-BOX DOMAIN CONTAINING"/>
    <property type="match status" value="1"/>
</dbReference>
<dbReference type="InterPro" id="IPR051051">
    <property type="entry name" value="E3_ubiq-ligase_TRIM/RNF"/>
</dbReference>
<dbReference type="Pfam" id="PF25600">
    <property type="entry name" value="TRIM_CC"/>
    <property type="match status" value="1"/>
</dbReference>
<sequence length="426" mass="48220">MSVFEMASVAVSQELSCSICLDLLTDPVTVPCGHSFCLNCIKGCWNQEDQKGVYSCPQCRETFTPRPVLRRNTIMANVMEKLKAADLTVAKASCYTGPDDVECDFCTGRKHKAIKSCLTCMVSYCEVHIQPHYEVPGLSRHQLVNATSQLQEKICSRHNRIIEVFCRTDHKLICLLCLMENHNGHETVSAVAEQTHKQNLLLQMKECNQWHVLQKEKDVEEVKQALVSLQASARTAVEDMDTIFTQLISFMEQKCFEGKVLIRAQERAEVSRSEGLLEQLELEITKLKSIDAEMKQLQPTEDPIDFLQRFQSLISSPPVAETVPKVTFEPRFSFCEVMKLVSPALKEKTKEFHQAIHNVTGFMKGDRVKLKAPEDVRTGNSGCRVLDYVTVRSEGVIRYIRESDVTVDFLEVPAWNGNVSKINLVL</sequence>
<evidence type="ECO:0000256" key="2">
    <source>
        <dbReference type="ARBA" id="ARBA00022771"/>
    </source>
</evidence>
<evidence type="ECO:0000259" key="7">
    <source>
        <dbReference type="PROSITE" id="PS50119"/>
    </source>
</evidence>
<dbReference type="PROSITE" id="PS50089">
    <property type="entry name" value="ZF_RING_2"/>
    <property type="match status" value="1"/>
</dbReference>
<dbReference type="SUPFAM" id="SSF57850">
    <property type="entry name" value="RING/U-box"/>
    <property type="match status" value="1"/>
</dbReference>
<feature type="domain" description="RING-type" evidence="6">
    <location>
        <begin position="17"/>
        <end position="60"/>
    </location>
</feature>
<evidence type="ECO:0000313" key="9">
    <source>
        <dbReference type="Proteomes" id="UP000823561"/>
    </source>
</evidence>
<comment type="caution">
    <text evidence="8">The sequence shown here is derived from an EMBL/GenBank/DDBJ whole genome shotgun (WGS) entry which is preliminary data.</text>
</comment>
<accession>A0AAV6HC61</accession>
<dbReference type="SMART" id="SM00336">
    <property type="entry name" value="BBOX"/>
    <property type="match status" value="2"/>
</dbReference>
<dbReference type="Gene3D" id="4.10.830.40">
    <property type="match status" value="1"/>
</dbReference>